<protein>
    <submittedName>
        <fullName evidence="2">Uncharacterized protein</fullName>
    </submittedName>
</protein>
<name>A0ABV3TBX4_9GAMM</name>
<gene>
    <name evidence="2" type="ORF">V6X73_05245</name>
</gene>
<dbReference type="Proteomes" id="UP001556709">
    <property type="component" value="Unassembled WGS sequence"/>
</dbReference>
<dbReference type="EMBL" id="JBAKFM010000002">
    <property type="protein sequence ID" value="MEX0469128.1"/>
    <property type="molecule type" value="Genomic_DNA"/>
</dbReference>
<organism evidence="2 3">
    <name type="scientific">Spiribacter pallidus</name>
    <dbReference type="NCBI Taxonomy" id="1987936"/>
    <lineage>
        <taxon>Bacteria</taxon>
        <taxon>Pseudomonadati</taxon>
        <taxon>Pseudomonadota</taxon>
        <taxon>Gammaproteobacteria</taxon>
        <taxon>Chromatiales</taxon>
        <taxon>Ectothiorhodospiraceae</taxon>
        <taxon>Spiribacter</taxon>
    </lineage>
</organism>
<feature type="transmembrane region" description="Helical" evidence="1">
    <location>
        <begin position="34"/>
        <end position="53"/>
    </location>
</feature>
<evidence type="ECO:0000313" key="3">
    <source>
        <dbReference type="Proteomes" id="UP001556709"/>
    </source>
</evidence>
<proteinExistence type="predicted"/>
<sequence length="76" mass="8192">MASFFDNRAVWWALALGALAGVRIWTMALSGVAQLPHIMGALTLLVPLVVFALLIRRIWPAAAGLVIVVIIELSLL</sequence>
<keyword evidence="1" id="KW-1133">Transmembrane helix</keyword>
<keyword evidence="1" id="KW-0472">Membrane</keyword>
<evidence type="ECO:0000313" key="2">
    <source>
        <dbReference type="EMBL" id="MEX0469128.1"/>
    </source>
</evidence>
<accession>A0ABV3TBX4</accession>
<comment type="caution">
    <text evidence="2">The sequence shown here is derived from an EMBL/GenBank/DDBJ whole genome shotgun (WGS) entry which is preliminary data.</text>
</comment>
<dbReference type="RefSeq" id="WP_367958639.1">
    <property type="nucleotide sequence ID" value="NZ_JBAKFK010000002.1"/>
</dbReference>
<reference evidence="2 3" key="1">
    <citation type="submission" date="2024-02" db="EMBL/GenBank/DDBJ databases">
        <title>New especies of Spiribacter isolated from saline water.</title>
        <authorList>
            <person name="Leon M.J."/>
            <person name="De La Haba R."/>
            <person name="Sanchez-Porro C."/>
            <person name="Ventosa A."/>
        </authorList>
    </citation>
    <scope>NUCLEOTIDE SEQUENCE [LARGE SCALE GENOMIC DNA]</scope>
    <source>
        <strain evidence="3">ag22IC6-390</strain>
    </source>
</reference>
<feature type="transmembrane region" description="Helical" evidence="1">
    <location>
        <begin position="9"/>
        <end position="28"/>
    </location>
</feature>
<keyword evidence="1" id="KW-0812">Transmembrane</keyword>
<keyword evidence="3" id="KW-1185">Reference proteome</keyword>
<evidence type="ECO:0000256" key="1">
    <source>
        <dbReference type="SAM" id="Phobius"/>
    </source>
</evidence>